<sequence>MLISYPFLPARGAGISDSDYEQGILNLEMLNAGVYPSSREREWHGGIHIGAPTTTEPVRAIADGTLVAYRLNSELTKERSEDADGRIDNSFVLIRHETETDSLAGNNGAENPVKVVFYSLYMHLMNTKEMASQGVDRHQVHAAITESGQAVKLGNNAKIYRKDIIGFPGESYSTVGVIHFEIFTTDDALSKFFVNSQNTGEVGTKGTWGDSYFIVNAGSLAVAAHPCGHTTIGGHACPMGRAGQVDPGKQLFVRIAFRNGKKYTTTWIEGAQDEPPTLLTSDEGVADADYEYDMYKIATALYSSCPSAGMELLRLGKVIGPDKDKLAANEKHNWQLVTYTTGVQGYLDLADPGVVKQVLSDADFPYWLGWQKGIGGLFADSGQCDMHDLLNVLKVPHDGERSDASSQQLHDYFADSEHRHLRDWAQRLVIQSPSEWDKANNTRCTKLKEKDGLGAGRDGPYLGNDDEYSKHIQFIESLQWWSDAGLGDSNVWHFHPFGFIQHFRKCGWLSLREQIQLLPRRSLPDAGGPISWVLSKTRFADGANSEGGTAPQGLGLALNHMFRKYGFDSSLRQAHFLGQIFKETGALRSTVENGDVTYFTKMYERYTAEDAAYDFDHKHSWLAGLGFLKNRDRPTYIAQRPGEIHNKAVSGGNVQPGDGPRFCGRGLIHLTWRNGYRDYALYRAQDYTTDPNPKLLQSDSEVAADSAGYFWVKTRINRKADHGSSNQDVQACFGLVGGAGGLPARQQFFRYTYFILGDSPSMPAEAGLVRQTENNQ</sequence>
<dbReference type="Proteomes" id="UP000675121">
    <property type="component" value="Unassembled WGS sequence"/>
</dbReference>
<evidence type="ECO:0008006" key="3">
    <source>
        <dbReference type="Google" id="ProtNLM"/>
    </source>
</evidence>
<comment type="caution">
    <text evidence="1">The sequence shown here is derived from an EMBL/GenBank/DDBJ whole genome shotgun (WGS) entry which is preliminary data.</text>
</comment>
<evidence type="ECO:0000313" key="1">
    <source>
        <dbReference type="EMBL" id="CAE6871777.1"/>
    </source>
</evidence>
<dbReference type="EMBL" id="CAJNAS010000003">
    <property type="protein sequence ID" value="CAE6871777.1"/>
    <property type="molecule type" value="Genomic_DNA"/>
</dbReference>
<reference evidence="1" key="1">
    <citation type="submission" date="2021-02" db="EMBL/GenBank/DDBJ databases">
        <authorList>
            <person name="Vanwijnsberghe S."/>
        </authorList>
    </citation>
    <scope>NUCLEOTIDE SEQUENCE</scope>
    <source>
        <strain evidence="1">R-70211</strain>
    </source>
</reference>
<dbReference type="AlphaFoldDB" id="A0A9N8MMB2"/>
<dbReference type="InterPro" id="IPR011055">
    <property type="entry name" value="Dup_hybrid_motif"/>
</dbReference>
<dbReference type="RefSeq" id="WP_236078424.1">
    <property type="nucleotide sequence ID" value="NZ_CAJNAS010000003.1"/>
</dbReference>
<name>A0A9N8MMB2_9BURK</name>
<accession>A0A9N8MMB2</accession>
<organism evidence="1 2">
    <name type="scientific">Paraburkholderia domus</name>
    <dbReference type="NCBI Taxonomy" id="2793075"/>
    <lineage>
        <taxon>Bacteria</taxon>
        <taxon>Pseudomonadati</taxon>
        <taxon>Pseudomonadota</taxon>
        <taxon>Betaproteobacteria</taxon>
        <taxon>Burkholderiales</taxon>
        <taxon>Burkholderiaceae</taxon>
        <taxon>Paraburkholderia</taxon>
    </lineage>
</organism>
<gene>
    <name evidence="1" type="ORF">R70211_01296</name>
</gene>
<dbReference type="Gene3D" id="1.10.530.10">
    <property type="match status" value="1"/>
</dbReference>
<protein>
    <recommendedName>
        <fullName evidence="3">Chitinase</fullName>
    </recommendedName>
</protein>
<dbReference type="Gene3D" id="2.70.70.10">
    <property type="entry name" value="Glucose Permease (Domain IIA)"/>
    <property type="match status" value="1"/>
</dbReference>
<dbReference type="SUPFAM" id="SSF53955">
    <property type="entry name" value="Lysozyme-like"/>
    <property type="match status" value="1"/>
</dbReference>
<keyword evidence="2" id="KW-1185">Reference proteome</keyword>
<proteinExistence type="predicted"/>
<dbReference type="CDD" id="cd12797">
    <property type="entry name" value="M23_peptidase"/>
    <property type="match status" value="1"/>
</dbReference>
<dbReference type="InterPro" id="IPR023346">
    <property type="entry name" value="Lysozyme-like_dom_sf"/>
</dbReference>
<evidence type="ECO:0000313" key="2">
    <source>
        <dbReference type="Proteomes" id="UP000675121"/>
    </source>
</evidence>